<evidence type="ECO:0000256" key="3">
    <source>
        <dbReference type="PROSITE-ProRule" id="PRU00169"/>
    </source>
</evidence>
<dbReference type="InterPro" id="IPR011006">
    <property type="entry name" value="CheY-like_superfamily"/>
</dbReference>
<evidence type="ECO:0000256" key="1">
    <source>
        <dbReference type="ARBA" id="ARBA00022553"/>
    </source>
</evidence>
<dbReference type="InterPro" id="IPR002110">
    <property type="entry name" value="Ankyrin_rpt"/>
</dbReference>
<dbReference type="Pfam" id="PF12796">
    <property type="entry name" value="Ank_2"/>
    <property type="match status" value="1"/>
</dbReference>
<dbReference type="InterPro" id="IPR050595">
    <property type="entry name" value="Bact_response_regulator"/>
</dbReference>
<dbReference type="SUPFAM" id="SSF52172">
    <property type="entry name" value="CheY-like"/>
    <property type="match status" value="1"/>
</dbReference>
<feature type="modified residue" description="4-aspartylphosphate" evidence="3">
    <location>
        <position position="52"/>
    </location>
</feature>
<keyword evidence="6" id="KW-1185">Reference proteome</keyword>
<dbReference type="GO" id="GO:0000160">
    <property type="term" value="P:phosphorelay signal transduction system"/>
    <property type="evidence" value="ECO:0007669"/>
    <property type="project" value="InterPro"/>
</dbReference>
<dbReference type="PANTHER" id="PTHR44591">
    <property type="entry name" value="STRESS RESPONSE REGULATOR PROTEIN 1"/>
    <property type="match status" value="1"/>
</dbReference>
<dbReference type="InterPro" id="IPR036770">
    <property type="entry name" value="Ankyrin_rpt-contain_sf"/>
</dbReference>
<evidence type="ECO:0000259" key="4">
    <source>
        <dbReference type="PROSITE" id="PS50110"/>
    </source>
</evidence>
<organism evidence="5 6">
    <name type="scientific">Marinospirillum celere</name>
    <dbReference type="NCBI Taxonomy" id="1122252"/>
    <lineage>
        <taxon>Bacteria</taxon>
        <taxon>Pseudomonadati</taxon>
        <taxon>Pseudomonadota</taxon>
        <taxon>Gammaproteobacteria</taxon>
        <taxon>Oceanospirillales</taxon>
        <taxon>Oceanospirillaceae</taxon>
        <taxon>Marinospirillum</taxon>
    </lineage>
</organism>
<dbReference type="SMART" id="SM00248">
    <property type="entry name" value="ANK"/>
    <property type="match status" value="2"/>
</dbReference>
<sequence>MTEILLVEDDESLVRLLGALLEQEGFKVQMATNGDRALRKLEKWLPDLVICDIQMPVLDGFGLLKEVRNNEHWKQLPFIFLTGIESEEKRELSKQLGADDYLTKPINRDQLLQAISLRLGKQVSLTSLNSNRSDNRLLLHLAAANGDLESLKERAAQVDDIDMTDAQGNTALMFAIMMRQVEAAHFLMRQGANPDLRHPATGMRIGAMARAMGLDF</sequence>
<evidence type="ECO:0000313" key="5">
    <source>
        <dbReference type="EMBL" id="SFC44165.1"/>
    </source>
</evidence>
<dbReference type="SUPFAM" id="SSF48403">
    <property type="entry name" value="Ankyrin repeat"/>
    <property type="match status" value="1"/>
</dbReference>
<dbReference type="PROSITE" id="PS50110">
    <property type="entry name" value="RESPONSE_REGULATORY"/>
    <property type="match status" value="1"/>
</dbReference>
<dbReference type="AlphaFoldDB" id="A0A1I1J711"/>
<dbReference type="OrthoDB" id="9793549at2"/>
<dbReference type="SMART" id="SM00448">
    <property type="entry name" value="REC"/>
    <property type="match status" value="1"/>
</dbReference>
<feature type="domain" description="Response regulatory" evidence="4">
    <location>
        <begin position="3"/>
        <end position="119"/>
    </location>
</feature>
<feature type="repeat" description="ANK" evidence="2">
    <location>
        <begin position="167"/>
        <end position="199"/>
    </location>
</feature>
<protein>
    <submittedName>
        <fullName evidence="5">Ankyrin repeat-containing protein</fullName>
    </submittedName>
</protein>
<dbReference type="Gene3D" id="1.25.40.20">
    <property type="entry name" value="Ankyrin repeat-containing domain"/>
    <property type="match status" value="1"/>
</dbReference>
<accession>A0A1I1J711</accession>
<dbReference type="Proteomes" id="UP000199058">
    <property type="component" value="Unassembled WGS sequence"/>
</dbReference>
<dbReference type="Gene3D" id="3.40.50.2300">
    <property type="match status" value="1"/>
</dbReference>
<dbReference type="STRING" id="1122252.SAMN05660443_2644"/>
<gene>
    <name evidence="5" type="ORF">SAMN05660443_2644</name>
</gene>
<evidence type="ECO:0000256" key="2">
    <source>
        <dbReference type="PROSITE-ProRule" id="PRU00023"/>
    </source>
</evidence>
<keyword evidence="2" id="KW-0040">ANK repeat</keyword>
<proteinExistence type="predicted"/>
<dbReference type="PROSITE" id="PS50088">
    <property type="entry name" value="ANK_REPEAT"/>
    <property type="match status" value="1"/>
</dbReference>
<dbReference type="CDD" id="cd17574">
    <property type="entry name" value="REC_OmpR"/>
    <property type="match status" value="1"/>
</dbReference>
<dbReference type="PANTHER" id="PTHR44591:SF3">
    <property type="entry name" value="RESPONSE REGULATORY DOMAIN-CONTAINING PROTEIN"/>
    <property type="match status" value="1"/>
</dbReference>
<dbReference type="Pfam" id="PF00072">
    <property type="entry name" value="Response_reg"/>
    <property type="match status" value="1"/>
</dbReference>
<dbReference type="EMBL" id="FOLH01000006">
    <property type="protein sequence ID" value="SFC44165.1"/>
    <property type="molecule type" value="Genomic_DNA"/>
</dbReference>
<name>A0A1I1J711_9GAMM</name>
<keyword evidence="1 3" id="KW-0597">Phosphoprotein</keyword>
<evidence type="ECO:0000313" key="6">
    <source>
        <dbReference type="Proteomes" id="UP000199058"/>
    </source>
</evidence>
<dbReference type="PROSITE" id="PS50297">
    <property type="entry name" value="ANK_REP_REGION"/>
    <property type="match status" value="1"/>
</dbReference>
<dbReference type="RefSeq" id="WP_091964625.1">
    <property type="nucleotide sequence ID" value="NZ_FOLH01000006.1"/>
</dbReference>
<reference evidence="5 6" key="1">
    <citation type="submission" date="2016-10" db="EMBL/GenBank/DDBJ databases">
        <authorList>
            <person name="de Groot N.N."/>
        </authorList>
    </citation>
    <scope>NUCLEOTIDE SEQUENCE [LARGE SCALE GENOMIC DNA]</scope>
    <source>
        <strain evidence="5 6">DSM 18438</strain>
    </source>
</reference>
<dbReference type="InterPro" id="IPR001789">
    <property type="entry name" value="Sig_transdc_resp-reg_receiver"/>
</dbReference>